<reference evidence="4" key="1">
    <citation type="journal article" date="2019" name="Int. J. Syst. Evol. Microbiol.">
        <title>The Global Catalogue of Microorganisms (GCM) 10K type strain sequencing project: providing services to taxonomists for standard genome sequencing and annotation.</title>
        <authorList>
            <consortium name="The Broad Institute Genomics Platform"/>
            <consortium name="The Broad Institute Genome Sequencing Center for Infectious Disease"/>
            <person name="Wu L."/>
            <person name="Ma J."/>
        </authorList>
    </citation>
    <scope>NUCLEOTIDE SEQUENCE [LARGE SCALE GENOMIC DNA]</scope>
    <source>
        <strain evidence="4">KACC 14249</strain>
    </source>
</reference>
<dbReference type="InterPro" id="IPR005693">
    <property type="entry name" value="Mce"/>
</dbReference>
<protein>
    <submittedName>
        <fullName evidence="3">MlaD family protein</fullName>
    </submittedName>
</protein>
<comment type="caution">
    <text evidence="3">The sequence shown here is derived from an EMBL/GenBank/DDBJ whole genome shotgun (WGS) entry which is preliminary data.</text>
</comment>
<feature type="domain" description="Mammalian cell entry C-terminal" evidence="2">
    <location>
        <begin position="117"/>
        <end position="316"/>
    </location>
</feature>
<evidence type="ECO:0000259" key="1">
    <source>
        <dbReference type="Pfam" id="PF02470"/>
    </source>
</evidence>
<dbReference type="InterPro" id="IPR003399">
    <property type="entry name" value="Mce/MlaD"/>
</dbReference>
<dbReference type="Pfam" id="PF02470">
    <property type="entry name" value="MlaD"/>
    <property type="match status" value="1"/>
</dbReference>
<accession>A0ABW1JEU8</accession>
<name>A0ABW1JEU8_9ACTN</name>
<dbReference type="RefSeq" id="WP_345715433.1">
    <property type="nucleotide sequence ID" value="NZ_BAABFP010000002.1"/>
</dbReference>
<evidence type="ECO:0000259" key="2">
    <source>
        <dbReference type="Pfam" id="PF11887"/>
    </source>
</evidence>
<dbReference type="NCBIfam" id="TIGR00996">
    <property type="entry name" value="Mtu_fam_mce"/>
    <property type="match status" value="1"/>
</dbReference>
<proteinExistence type="predicted"/>
<gene>
    <name evidence="3" type="ORF">ACFQDO_12190</name>
</gene>
<feature type="domain" description="Mce/MlaD" evidence="1">
    <location>
        <begin position="37"/>
        <end position="112"/>
    </location>
</feature>
<dbReference type="EMBL" id="JBHSRD010000004">
    <property type="protein sequence ID" value="MFC6007886.1"/>
    <property type="molecule type" value="Genomic_DNA"/>
</dbReference>
<dbReference type="PANTHER" id="PTHR33371">
    <property type="entry name" value="INTERMEMBRANE PHOSPHOLIPID TRANSPORT SYSTEM BINDING PROTEIN MLAD-RELATED"/>
    <property type="match status" value="1"/>
</dbReference>
<evidence type="ECO:0000313" key="4">
    <source>
        <dbReference type="Proteomes" id="UP001596189"/>
    </source>
</evidence>
<dbReference type="Proteomes" id="UP001596189">
    <property type="component" value="Unassembled WGS sequence"/>
</dbReference>
<keyword evidence="4" id="KW-1185">Reference proteome</keyword>
<dbReference type="InterPro" id="IPR024516">
    <property type="entry name" value="Mce_C"/>
</dbReference>
<evidence type="ECO:0000313" key="3">
    <source>
        <dbReference type="EMBL" id="MFC6007886.1"/>
    </source>
</evidence>
<dbReference type="PANTHER" id="PTHR33371:SF17">
    <property type="entry name" value="MCE-FAMILY PROTEIN MCE1B"/>
    <property type="match status" value="1"/>
</dbReference>
<dbReference type="InterPro" id="IPR052336">
    <property type="entry name" value="MlaD_Phospholipid_Transporter"/>
</dbReference>
<sequence>MRTTSSLIKLVVFAVATIAAFGMLALTISPIAGGDRTQYKAVLADATGLAKGDDVRIAGVPVGRVKDIGLSGRSRALVTLDVDTDHPLTDTTQVVVRYRNLIGQRYVALVQGAGAGNQLRSGATIPIERTQPALDLTVLFNGFKPLFAALSPQDVNQLSGEIIQVLQGEGGTINSLLAHTASLTSSVADRDAVIGRTISNLNQVLGTVDARDDQLDQLLVQLQRFVSGLSADRVAIGSSLTSINGLAADTAGLLSQARPPLKADIANLGKLSTTLNKPENTKVFEHFMDTWPGKVNTLTRTATYGSWFNFYLCSFDGSVVLPTGVLGLGKDTRLPVDVVSNGAARCGGVGK</sequence>
<organism evidence="3 4">
    <name type="scientific">Angustibacter luteus</name>
    <dbReference type="NCBI Taxonomy" id="658456"/>
    <lineage>
        <taxon>Bacteria</taxon>
        <taxon>Bacillati</taxon>
        <taxon>Actinomycetota</taxon>
        <taxon>Actinomycetes</taxon>
        <taxon>Kineosporiales</taxon>
        <taxon>Kineosporiaceae</taxon>
    </lineage>
</organism>
<dbReference type="Pfam" id="PF11887">
    <property type="entry name" value="Mce4_CUP1"/>
    <property type="match status" value="1"/>
</dbReference>